<dbReference type="EMBL" id="LNYV01000013">
    <property type="protein sequence ID" value="KTD58426.1"/>
    <property type="molecule type" value="Genomic_DNA"/>
</dbReference>
<evidence type="ECO:0000313" key="8">
    <source>
        <dbReference type="EMBL" id="KTD58426.1"/>
    </source>
</evidence>
<feature type="site" description="Could be important to modulate the pK values of the two catalytic cysteine residues" evidence="6">
    <location>
        <position position="162"/>
    </location>
</feature>
<dbReference type="GO" id="GO:0009089">
    <property type="term" value="P:lysine biosynthetic process via diaminopimelate"/>
    <property type="evidence" value="ECO:0007669"/>
    <property type="project" value="UniProtKB-UniRule"/>
</dbReference>
<dbReference type="STRING" id="28087.Lsai_1033"/>
<evidence type="ECO:0000256" key="1">
    <source>
        <dbReference type="ARBA" id="ARBA00010219"/>
    </source>
</evidence>
<feature type="binding site" evidence="6">
    <location>
        <position position="160"/>
    </location>
    <ligand>
        <name>substrate</name>
    </ligand>
</feature>
<feature type="site" description="Important for dimerization" evidence="6">
    <location>
        <position position="271"/>
    </location>
</feature>
<dbReference type="GO" id="GO:0005829">
    <property type="term" value="C:cytosol"/>
    <property type="evidence" value="ECO:0007669"/>
    <property type="project" value="TreeGrafter"/>
</dbReference>
<evidence type="ECO:0000256" key="4">
    <source>
        <dbReference type="ARBA" id="ARBA00023154"/>
    </source>
</evidence>
<dbReference type="Proteomes" id="UP000054621">
    <property type="component" value="Unassembled WGS sequence"/>
</dbReference>
<dbReference type="Pfam" id="PF01678">
    <property type="entry name" value="DAP_epimerase"/>
    <property type="match status" value="2"/>
</dbReference>
<dbReference type="RefSeq" id="WP_027272097.1">
    <property type="nucleotide sequence ID" value="NZ_CAAAJE010000030.1"/>
</dbReference>
<feature type="binding site" evidence="6">
    <location>
        <begin position="211"/>
        <end position="212"/>
    </location>
    <ligand>
        <name>substrate</name>
    </ligand>
</feature>
<evidence type="ECO:0000256" key="6">
    <source>
        <dbReference type="HAMAP-Rule" id="MF_00197"/>
    </source>
</evidence>
<feature type="active site" description="Proton donor" evidence="6">
    <location>
        <position position="75"/>
    </location>
</feature>
<comment type="caution">
    <text evidence="8">The sequence shown here is derived from an EMBL/GenBank/DDBJ whole genome shotgun (WGS) entry which is preliminary data.</text>
</comment>
<comment type="similarity">
    <text evidence="1 6">Belongs to the diaminopimelate epimerase family.</text>
</comment>
<comment type="catalytic activity">
    <reaction evidence="6">
        <text>(2S,6S)-2,6-diaminopimelate = meso-2,6-diaminopimelate</text>
        <dbReference type="Rhea" id="RHEA:15393"/>
        <dbReference type="ChEBI" id="CHEBI:57609"/>
        <dbReference type="ChEBI" id="CHEBI:57791"/>
        <dbReference type="EC" id="5.1.1.7"/>
    </reaction>
</comment>
<dbReference type="UniPathway" id="UPA00034">
    <property type="reaction ID" value="UER00025"/>
</dbReference>
<dbReference type="PATRIC" id="fig|28087.4.peg.1095"/>
<gene>
    <name evidence="6 8" type="primary">dapF</name>
    <name evidence="8" type="ORF">Lsai_1033</name>
</gene>
<feature type="binding site" evidence="6">
    <location>
        <position position="46"/>
    </location>
    <ligand>
        <name>substrate</name>
    </ligand>
</feature>
<comment type="pathway">
    <text evidence="6">Amino-acid biosynthesis; L-lysine biosynthesis via DAP pathway; DL-2,6-diaminopimelate from LL-2,6-diaminopimelate: step 1/1.</text>
</comment>
<organism evidence="8 9">
    <name type="scientific">Legionella sainthelensi</name>
    <dbReference type="NCBI Taxonomy" id="28087"/>
    <lineage>
        <taxon>Bacteria</taxon>
        <taxon>Pseudomonadati</taxon>
        <taxon>Pseudomonadota</taxon>
        <taxon>Gammaproteobacteria</taxon>
        <taxon>Legionellales</taxon>
        <taxon>Legionellaceae</taxon>
        <taxon>Legionella</taxon>
    </lineage>
</organism>
<evidence type="ECO:0000256" key="7">
    <source>
        <dbReference type="NCBIfam" id="TIGR00652"/>
    </source>
</evidence>
<dbReference type="AlphaFoldDB" id="A0A0W0YNF6"/>
<keyword evidence="3 6" id="KW-0028">Amino-acid biosynthesis</keyword>
<dbReference type="eggNOG" id="COG0253">
    <property type="taxonomic scope" value="Bacteria"/>
</dbReference>
<keyword evidence="2 6" id="KW-0963">Cytoplasm</keyword>
<sequence>MTIRFTKMHGLGNDFIVIDGINQNIDLNPQQIAMMAQRNTGIGFDQCLLIESSQQKGIDFNYRIFNADGQEVGQCGNGARCLALFVKYYGLTNKNHLTVATKTTKMNLYINADQSVRVDMGIPKLAPKDIPLLNAEPSEQYVLELSNNEKLLLHALSVGNPHAVILVPDIQKAPVLTLGKQISLHRCFPEQANVGFMQILNPQHIKLRVFERGCGETQACGSGAVAAAAVGCLYYKLDKQIKVTLPGGDLLIDWPEFNKPISLTGPAVFVYEGRLF</sequence>
<reference evidence="8 9" key="1">
    <citation type="submission" date="2015-11" db="EMBL/GenBank/DDBJ databases">
        <title>Genomic analysis of 38 Legionella species identifies large and diverse effector repertoires.</title>
        <authorList>
            <person name="Burstein D."/>
            <person name="Amaro F."/>
            <person name="Zusman T."/>
            <person name="Lifshitz Z."/>
            <person name="Cohen O."/>
            <person name="Gilbert J.A."/>
            <person name="Pupko T."/>
            <person name="Shuman H.A."/>
            <person name="Segal G."/>
        </authorList>
    </citation>
    <scope>NUCLEOTIDE SEQUENCE [LARGE SCALE GENOMIC DNA]</scope>
    <source>
        <strain evidence="8 9">Mt.St.Helens-4</strain>
    </source>
</reference>
<evidence type="ECO:0000256" key="3">
    <source>
        <dbReference type="ARBA" id="ARBA00022605"/>
    </source>
</evidence>
<dbReference type="SUPFAM" id="SSF54506">
    <property type="entry name" value="Diaminopimelate epimerase-like"/>
    <property type="match status" value="2"/>
</dbReference>
<dbReference type="Gene3D" id="3.10.310.10">
    <property type="entry name" value="Diaminopimelate Epimerase, Chain A, domain 1"/>
    <property type="match status" value="2"/>
</dbReference>
<comment type="subcellular location">
    <subcellularLocation>
        <location evidence="6">Cytoplasm</location>
    </subcellularLocation>
</comment>
<evidence type="ECO:0000256" key="2">
    <source>
        <dbReference type="ARBA" id="ARBA00022490"/>
    </source>
</evidence>
<feature type="active site" description="Proton acceptor" evidence="6">
    <location>
        <position position="220"/>
    </location>
</feature>
<comment type="function">
    <text evidence="6">Catalyzes the stereoinversion of LL-2,6-diaminopimelate (L,L-DAP) to meso-diaminopimelate (meso-DAP), a precursor of L-lysine and an essential component of the bacterial peptidoglycan.</text>
</comment>
<feature type="binding site" evidence="6">
    <location>
        <position position="193"/>
    </location>
    <ligand>
        <name>substrate</name>
    </ligand>
</feature>
<feature type="binding site" evidence="6">
    <location>
        <begin position="76"/>
        <end position="77"/>
    </location>
    <ligand>
        <name>substrate</name>
    </ligand>
</feature>
<feature type="binding site" evidence="6">
    <location>
        <begin position="221"/>
        <end position="222"/>
    </location>
    <ligand>
        <name>substrate</name>
    </ligand>
</feature>
<dbReference type="HAMAP" id="MF_00197">
    <property type="entry name" value="DAP_epimerase"/>
    <property type="match status" value="1"/>
</dbReference>
<feature type="site" description="Could be important to modulate the pK values of the two catalytic cysteine residues" evidence="6">
    <location>
        <position position="211"/>
    </location>
</feature>
<feature type="binding site" evidence="6">
    <location>
        <position position="13"/>
    </location>
    <ligand>
        <name>substrate</name>
    </ligand>
</feature>
<dbReference type="OrthoDB" id="9805408at2"/>
<dbReference type="NCBIfam" id="TIGR00652">
    <property type="entry name" value="DapF"/>
    <property type="match status" value="1"/>
</dbReference>
<dbReference type="InterPro" id="IPR001653">
    <property type="entry name" value="DAP_epimerase_DapF"/>
</dbReference>
<dbReference type="GO" id="GO:0008837">
    <property type="term" value="F:diaminopimelate epimerase activity"/>
    <property type="evidence" value="ECO:0007669"/>
    <property type="project" value="UniProtKB-UniRule"/>
</dbReference>
<proteinExistence type="inferred from homology"/>
<dbReference type="EC" id="5.1.1.7" evidence="6 7"/>
<comment type="subunit">
    <text evidence="6">Homodimer.</text>
</comment>
<keyword evidence="4 6" id="KW-0457">Lysine biosynthesis</keyword>
<feature type="binding site" evidence="6">
    <location>
        <position position="66"/>
    </location>
    <ligand>
        <name>substrate</name>
    </ligand>
</feature>
<accession>A0A0W0YNF6</accession>
<keyword evidence="5 6" id="KW-0413">Isomerase</keyword>
<dbReference type="PANTHER" id="PTHR31689:SF0">
    <property type="entry name" value="DIAMINOPIMELATE EPIMERASE"/>
    <property type="match status" value="1"/>
</dbReference>
<name>A0A0W0YNF6_9GAMM</name>
<protein>
    <recommendedName>
        <fullName evidence="6 7">Diaminopimelate epimerase</fullName>
        <shortName evidence="6">DAP epimerase</shortName>
        <ecNumber evidence="6 7">5.1.1.7</ecNumber>
    </recommendedName>
    <alternativeName>
        <fullName evidence="6">PLP-independent amino acid racemase</fullName>
    </alternativeName>
</protein>
<evidence type="ECO:0000313" key="9">
    <source>
        <dbReference type="Proteomes" id="UP000054621"/>
    </source>
</evidence>
<evidence type="ECO:0000256" key="5">
    <source>
        <dbReference type="ARBA" id="ARBA00023235"/>
    </source>
</evidence>
<dbReference type="PANTHER" id="PTHR31689">
    <property type="entry name" value="DIAMINOPIMELATE EPIMERASE, CHLOROPLASTIC"/>
    <property type="match status" value="1"/>
</dbReference>
<dbReference type="FunFam" id="3.10.310.10:FF:000001">
    <property type="entry name" value="Diaminopimelate epimerase"/>
    <property type="match status" value="1"/>
</dbReference>